<evidence type="ECO:0000259" key="4">
    <source>
        <dbReference type="PROSITE" id="PS50222"/>
    </source>
</evidence>
<dbReference type="SUPFAM" id="SSF47473">
    <property type="entry name" value="EF-hand"/>
    <property type="match status" value="1"/>
</dbReference>
<evidence type="ECO:0000256" key="2">
    <source>
        <dbReference type="ARBA" id="ARBA00022737"/>
    </source>
</evidence>
<keyword evidence="2" id="KW-0677">Repeat</keyword>
<dbReference type="PROSITE" id="PS50222">
    <property type="entry name" value="EF_HAND_2"/>
    <property type="match status" value="2"/>
</dbReference>
<dbReference type="Pfam" id="PF13499">
    <property type="entry name" value="EF-hand_7"/>
    <property type="match status" value="1"/>
</dbReference>
<feature type="domain" description="EF-hand" evidence="4">
    <location>
        <begin position="263"/>
        <end position="298"/>
    </location>
</feature>
<dbReference type="AlphaFoldDB" id="A0A8C4N9P2"/>
<dbReference type="InterPro" id="IPR018247">
    <property type="entry name" value="EF_Hand_1_Ca_BS"/>
</dbReference>
<dbReference type="Gene3D" id="1.10.238.10">
    <property type="entry name" value="EF-hand"/>
    <property type="match status" value="1"/>
</dbReference>
<dbReference type="GeneTree" id="ENSGT00940000165470"/>
<keyword evidence="3" id="KW-0106">Calcium</keyword>
<dbReference type="PANTHER" id="PTHR23055:SF60">
    <property type="entry name" value="CALAXIN"/>
    <property type="match status" value="1"/>
</dbReference>
<protein>
    <recommendedName>
        <fullName evidence="4">EF-hand domain-containing protein</fullName>
    </recommendedName>
</protein>
<feature type="domain" description="EF-hand" evidence="4">
    <location>
        <begin position="218"/>
        <end position="253"/>
    </location>
</feature>
<evidence type="ECO:0000256" key="3">
    <source>
        <dbReference type="ARBA" id="ARBA00022837"/>
    </source>
</evidence>
<organism evidence="5 6">
    <name type="scientific">Eptatretus burgeri</name>
    <name type="common">Inshore hagfish</name>
    <dbReference type="NCBI Taxonomy" id="7764"/>
    <lineage>
        <taxon>Eukaryota</taxon>
        <taxon>Metazoa</taxon>
        <taxon>Chordata</taxon>
        <taxon>Craniata</taxon>
        <taxon>Vertebrata</taxon>
        <taxon>Cyclostomata</taxon>
        <taxon>Myxini</taxon>
        <taxon>Myxiniformes</taxon>
        <taxon>Myxinidae</taxon>
        <taxon>Eptatretinae</taxon>
        <taxon>Eptatretus</taxon>
    </lineage>
</organism>
<dbReference type="SMART" id="SM00054">
    <property type="entry name" value="EFh"/>
    <property type="match status" value="2"/>
</dbReference>
<evidence type="ECO:0000256" key="1">
    <source>
        <dbReference type="ARBA" id="ARBA00022723"/>
    </source>
</evidence>
<dbReference type="InterPro" id="IPR028846">
    <property type="entry name" value="Recoverin"/>
</dbReference>
<name>A0A8C4N9P2_EPTBU</name>
<reference evidence="5" key="2">
    <citation type="submission" date="2025-09" db="UniProtKB">
        <authorList>
            <consortium name="Ensembl"/>
        </authorList>
    </citation>
    <scope>IDENTIFICATION</scope>
</reference>
<accession>A0A8C4N9P2</accession>
<reference evidence="5" key="1">
    <citation type="submission" date="2025-08" db="UniProtKB">
        <authorList>
            <consortium name="Ensembl"/>
        </authorList>
    </citation>
    <scope>IDENTIFICATION</scope>
</reference>
<proteinExistence type="predicted"/>
<sequence length="324" mass="36909">MAPSFCPALTRTLLQAPLYSDNSLHSPTTPTLRIFLLTHSSHLSRGLPIFLLHFPLNLSDLFSVFSSPHLYQVSGPSQPASHQSPHKAHLHTNLLPQFILPPSIHPVHPHNPPGPVVLANLQPPLLSRAMPPSPDRKVSKQEVRDLFNFFNSHLSKRAESPKHEGLDRKAFYHILHDTFNMTEDMFMDGVFKAFVKENCGFISLNDWLDGMAIFLRGTLEEKTKFCFKIYDSNGDGFIFKEEICHMMKHSLIPTFGGEDSEKSIKDLVDEVFKIMDCDHDNKISFEDFKHSVRKENLLLEAFGPCLPERQGILNSYKQTFVFPF</sequence>
<keyword evidence="6" id="KW-1185">Reference proteome</keyword>
<dbReference type="PROSITE" id="PS00018">
    <property type="entry name" value="EF_HAND_1"/>
    <property type="match status" value="1"/>
</dbReference>
<keyword evidence="1" id="KW-0479">Metal-binding</keyword>
<dbReference type="CDD" id="cd00051">
    <property type="entry name" value="EFh"/>
    <property type="match status" value="2"/>
</dbReference>
<dbReference type="Proteomes" id="UP000694388">
    <property type="component" value="Unplaced"/>
</dbReference>
<evidence type="ECO:0000313" key="6">
    <source>
        <dbReference type="Proteomes" id="UP000694388"/>
    </source>
</evidence>
<dbReference type="Ensembl" id="ENSEBUT00000004942.1">
    <property type="protein sequence ID" value="ENSEBUP00000004504.1"/>
    <property type="gene ID" value="ENSEBUG00000003167.1"/>
</dbReference>
<evidence type="ECO:0000313" key="5">
    <source>
        <dbReference type="Ensembl" id="ENSEBUP00000004504.1"/>
    </source>
</evidence>
<dbReference type="InterPro" id="IPR002048">
    <property type="entry name" value="EF_hand_dom"/>
</dbReference>
<dbReference type="PANTHER" id="PTHR23055">
    <property type="entry name" value="CALCIUM BINDING PROTEINS"/>
    <property type="match status" value="1"/>
</dbReference>
<dbReference type="InterPro" id="IPR011992">
    <property type="entry name" value="EF-hand-dom_pair"/>
</dbReference>
<dbReference type="GO" id="GO:0005509">
    <property type="term" value="F:calcium ion binding"/>
    <property type="evidence" value="ECO:0007669"/>
    <property type="project" value="InterPro"/>
</dbReference>